<sequence>MSNPSGTNLRATLLIVDDEPAIRRFLRTSLAAQDYAVIEAETGAQGLAAARRPGVDLMILDLGLPDRDGLDIIADLRMSSALPIIVLSSRGEEASKVEALDLGADDYIVKPFSIEELLARIRVALRHRLQTQGASEVFTLGPLTIDLFHRRVLLEGAEVKLSPKEWGILAELAKHPGRVLTHKHLLKAVWGHEDGADVQYLRVYVRQLRQKLHDPADQPRFLLTEAGVGYRLAVT</sequence>
<dbReference type="PROSITE" id="PS50110">
    <property type="entry name" value="RESPONSE_REGULATORY"/>
    <property type="match status" value="1"/>
</dbReference>
<keyword evidence="7" id="KW-0804">Transcription</keyword>
<keyword evidence="3 8" id="KW-0597">Phosphoprotein</keyword>
<comment type="subcellular location">
    <subcellularLocation>
        <location evidence="1">Cytoplasm</location>
    </subcellularLocation>
</comment>
<dbReference type="GO" id="GO:0000987">
    <property type="term" value="F:cis-regulatory region sequence-specific DNA binding"/>
    <property type="evidence" value="ECO:0007669"/>
    <property type="project" value="UniProtKB-ARBA"/>
</dbReference>
<reference evidence="12 13" key="1">
    <citation type="submission" date="2015-03" db="EMBL/GenBank/DDBJ databases">
        <title>Draft genome sequence of Elstera litoralis.</title>
        <authorList>
            <person name="Rahalkar M.C."/>
            <person name="Dhakephalkar P.K."/>
            <person name="Pore S.D."/>
            <person name="Arora P."/>
            <person name="Kapse N.G."/>
            <person name="Pandit P.S."/>
        </authorList>
    </citation>
    <scope>NUCLEOTIDE SEQUENCE [LARGE SCALE GENOMIC DNA]</scope>
    <source>
        <strain evidence="12 13">Dia-1</strain>
    </source>
</reference>
<dbReference type="Gene3D" id="6.10.250.690">
    <property type="match status" value="1"/>
</dbReference>
<dbReference type="InterPro" id="IPR036388">
    <property type="entry name" value="WH-like_DNA-bd_sf"/>
</dbReference>
<feature type="domain" description="OmpR/PhoB-type" evidence="11">
    <location>
        <begin position="135"/>
        <end position="234"/>
    </location>
</feature>
<dbReference type="Gene3D" id="1.10.10.10">
    <property type="entry name" value="Winged helix-like DNA-binding domain superfamily/Winged helix DNA-binding domain"/>
    <property type="match status" value="1"/>
</dbReference>
<gene>
    <name evidence="12" type="ORF">VZ95_03240</name>
</gene>
<dbReference type="PANTHER" id="PTHR48111">
    <property type="entry name" value="REGULATOR OF RPOS"/>
    <property type="match status" value="1"/>
</dbReference>
<name>A0A0F3IVG0_9PROT</name>
<keyword evidence="2" id="KW-0963">Cytoplasm</keyword>
<evidence type="ECO:0000259" key="11">
    <source>
        <dbReference type="PROSITE" id="PS51755"/>
    </source>
</evidence>
<evidence type="ECO:0000313" key="12">
    <source>
        <dbReference type="EMBL" id="KJV10686.1"/>
    </source>
</evidence>
<evidence type="ECO:0000259" key="10">
    <source>
        <dbReference type="PROSITE" id="PS50110"/>
    </source>
</evidence>
<dbReference type="SMART" id="SM00862">
    <property type="entry name" value="Trans_reg_C"/>
    <property type="match status" value="1"/>
</dbReference>
<dbReference type="EMBL" id="LAJY01000060">
    <property type="protein sequence ID" value="KJV10686.1"/>
    <property type="molecule type" value="Genomic_DNA"/>
</dbReference>
<dbReference type="Pfam" id="PF00486">
    <property type="entry name" value="Trans_reg_C"/>
    <property type="match status" value="1"/>
</dbReference>
<keyword evidence="6 9" id="KW-0238">DNA-binding</keyword>
<dbReference type="AlphaFoldDB" id="A0A0F3IVG0"/>
<evidence type="ECO:0000256" key="9">
    <source>
        <dbReference type="PROSITE-ProRule" id="PRU01091"/>
    </source>
</evidence>
<dbReference type="InterPro" id="IPR001789">
    <property type="entry name" value="Sig_transdc_resp-reg_receiver"/>
</dbReference>
<evidence type="ECO:0000256" key="3">
    <source>
        <dbReference type="ARBA" id="ARBA00022553"/>
    </source>
</evidence>
<evidence type="ECO:0000313" key="13">
    <source>
        <dbReference type="Proteomes" id="UP000033774"/>
    </source>
</evidence>
<dbReference type="Gene3D" id="3.40.50.2300">
    <property type="match status" value="1"/>
</dbReference>
<keyword evidence="5" id="KW-0805">Transcription regulation</keyword>
<dbReference type="PROSITE" id="PS51755">
    <property type="entry name" value="OMPR_PHOB"/>
    <property type="match status" value="1"/>
</dbReference>
<keyword evidence="13" id="KW-1185">Reference proteome</keyword>
<keyword evidence="4" id="KW-0902">Two-component regulatory system</keyword>
<protein>
    <recommendedName>
        <fullName evidence="14">Fis family transcriptional regulator</fullName>
    </recommendedName>
</protein>
<proteinExistence type="predicted"/>
<dbReference type="CDD" id="cd00383">
    <property type="entry name" value="trans_reg_C"/>
    <property type="match status" value="1"/>
</dbReference>
<dbReference type="Pfam" id="PF00072">
    <property type="entry name" value="Response_reg"/>
    <property type="match status" value="1"/>
</dbReference>
<evidence type="ECO:0008006" key="14">
    <source>
        <dbReference type="Google" id="ProtNLM"/>
    </source>
</evidence>
<dbReference type="FunFam" id="3.40.50.2300:FF:000021">
    <property type="entry name" value="Two-component system response regulator KdpE"/>
    <property type="match status" value="1"/>
</dbReference>
<evidence type="ECO:0000256" key="1">
    <source>
        <dbReference type="ARBA" id="ARBA00004496"/>
    </source>
</evidence>
<organism evidence="12 13">
    <name type="scientific">Elstera litoralis</name>
    <dbReference type="NCBI Taxonomy" id="552518"/>
    <lineage>
        <taxon>Bacteria</taxon>
        <taxon>Pseudomonadati</taxon>
        <taxon>Pseudomonadota</taxon>
        <taxon>Alphaproteobacteria</taxon>
        <taxon>Rhodospirillales</taxon>
        <taxon>Rhodospirillaceae</taxon>
        <taxon>Elstera</taxon>
    </lineage>
</organism>
<dbReference type="GO" id="GO:0005829">
    <property type="term" value="C:cytosol"/>
    <property type="evidence" value="ECO:0007669"/>
    <property type="project" value="TreeGrafter"/>
</dbReference>
<evidence type="ECO:0000256" key="8">
    <source>
        <dbReference type="PROSITE-ProRule" id="PRU00169"/>
    </source>
</evidence>
<dbReference type="InterPro" id="IPR001867">
    <property type="entry name" value="OmpR/PhoB-type_DNA-bd"/>
</dbReference>
<dbReference type="PANTHER" id="PTHR48111:SF50">
    <property type="entry name" value="KDP OPERON TRANSCRIPTIONAL REGULATORY PROTEIN KDPE"/>
    <property type="match status" value="1"/>
</dbReference>
<feature type="DNA-binding region" description="OmpR/PhoB-type" evidence="9">
    <location>
        <begin position="135"/>
        <end position="234"/>
    </location>
</feature>
<dbReference type="PATRIC" id="fig|552518.3.peg.3714"/>
<comment type="caution">
    <text evidence="12">The sequence shown here is derived from an EMBL/GenBank/DDBJ whole genome shotgun (WGS) entry which is preliminary data.</text>
</comment>
<dbReference type="GO" id="GO:0045893">
    <property type="term" value="P:positive regulation of DNA-templated transcription"/>
    <property type="evidence" value="ECO:0007669"/>
    <property type="project" value="UniProtKB-ARBA"/>
</dbReference>
<dbReference type="InterPro" id="IPR039420">
    <property type="entry name" value="WalR-like"/>
</dbReference>
<dbReference type="SUPFAM" id="SSF52172">
    <property type="entry name" value="CheY-like"/>
    <property type="match status" value="1"/>
</dbReference>
<feature type="modified residue" description="4-aspartylphosphate" evidence="8">
    <location>
        <position position="61"/>
    </location>
</feature>
<accession>A0A0F3IVG0</accession>
<evidence type="ECO:0000256" key="2">
    <source>
        <dbReference type="ARBA" id="ARBA00022490"/>
    </source>
</evidence>
<evidence type="ECO:0000256" key="4">
    <source>
        <dbReference type="ARBA" id="ARBA00023012"/>
    </source>
</evidence>
<dbReference type="SMART" id="SM00448">
    <property type="entry name" value="REC"/>
    <property type="match status" value="1"/>
</dbReference>
<dbReference type="GO" id="GO:0042802">
    <property type="term" value="F:identical protein binding"/>
    <property type="evidence" value="ECO:0007669"/>
    <property type="project" value="UniProtKB-ARBA"/>
</dbReference>
<dbReference type="GO" id="GO:0000156">
    <property type="term" value="F:phosphorelay response regulator activity"/>
    <property type="evidence" value="ECO:0007669"/>
    <property type="project" value="TreeGrafter"/>
</dbReference>
<dbReference type="RefSeq" id="WP_045774606.1">
    <property type="nucleotide sequence ID" value="NZ_LAJY01000060.1"/>
</dbReference>
<evidence type="ECO:0000256" key="6">
    <source>
        <dbReference type="ARBA" id="ARBA00023125"/>
    </source>
</evidence>
<dbReference type="CDD" id="cd17620">
    <property type="entry name" value="REC_OmpR_KdpE-like"/>
    <property type="match status" value="1"/>
</dbReference>
<dbReference type="InterPro" id="IPR011006">
    <property type="entry name" value="CheY-like_superfamily"/>
</dbReference>
<evidence type="ECO:0000256" key="7">
    <source>
        <dbReference type="ARBA" id="ARBA00023163"/>
    </source>
</evidence>
<dbReference type="Proteomes" id="UP000033774">
    <property type="component" value="Unassembled WGS sequence"/>
</dbReference>
<dbReference type="GO" id="GO:0032993">
    <property type="term" value="C:protein-DNA complex"/>
    <property type="evidence" value="ECO:0007669"/>
    <property type="project" value="TreeGrafter"/>
</dbReference>
<dbReference type="OrthoDB" id="9802426at2"/>
<evidence type="ECO:0000256" key="5">
    <source>
        <dbReference type="ARBA" id="ARBA00023015"/>
    </source>
</evidence>
<feature type="domain" description="Response regulatory" evidence="10">
    <location>
        <begin position="12"/>
        <end position="125"/>
    </location>
</feature>